<dbReference type="GO" id="GO:0008270">
    <property type="term" value="F:zinc ion binding"/>
    <property type="evidence" value="ECO:0007669"/>
    <property type="project" value="UniProtKB-UniRule"/>
</dbReference>
<evidence type="ECO:0000256" key="6">
    <source>
        <dbReference type="ARBA" id="ARBA00022801"/>
    </source>
</evidence>
<keyword evidence="14" id="KW-1185">Reference proteome</keyword>
<evidence type="ECO:0000256" key="4">
    <source>
        <dbReference type="ARBA" id="ARBA00022692"/>
    </source>
</evidence>
<feature type="active site" evidence="11">
    <location>
        <position position="142"/>
    </location>
</feature>
<evidence type="ECO:0000256" key="7">
    <source>
        <dbReference type="ARBA" id="ARBA00022833"/>
    </source>
</evidence>
<dbReference type="GO" id="GO:0004222">
    <property type="term" value="F:metalloendopeptidase activity"/>
    <property type="evidence" value="ECO:0007669"/>
    <property type="project" value="UniProtKB-UniRule"/>
</dbReference>
<dbReference type="PANTHER" id="PTHR43221">
    <property type="entry name" value="PROTEASE HTPX"/>
    <property type="match status" value="1"/>
</dbReference>
<feature type="transmembrane region" description="Helical" evidence="11">
    <location>
        <begin position="12"/>
        <end position="35"/>
    </location>
</feature>
<evidence type="ECO:0000256" key="3">
    <source>
        <dbReference type="ARBA" id="ARBA00022670"/>
    </source>
</evidence>
<dbReference type="OrthoDB" id="28389at2157"/>
<protein>
    <recommendedName>
        <fullName evidence="11">Protease HtpX homolog</fullName>
        <ecNumber evidence="11">3.4.24.-</ecNumber>
    </recommendedName>
</protein>
<organism evidence="13 14">
    <name type="scientific">Natronorubrum thiooxidans</name>
    <dbReference type="NCBI Taxonomy" id="308853"/>
    <lineage>
        <taxon>Archaea</taxon>
        <taxon>Methanobacteriati</taxon>
        <taxon>Methanobacteriota</taxon>
        <taxon>Stenosarchaea group</taxon>
        <taxon>Halobacteria</taxon>
        <taxon>Halobacteriales</taxon>
        <taxon>Natrialbaceae</taxon>
        <taxon>Natronorubrum</taxon>
    </lineage>
</organism>
<dbReference type="EC" id="3.4.24.-" evidence="11"/>
<keyword evidence="2 11" id="KW-1003">Cell membrane</keyword>
<dbReference type="InterPro" id="IPR050083">
    <property type="entry name" value="HtpX_protease"/>
</dbReference>
<dbReference type="Gene3D" id="3.30.2010.10">
    <property type="entry name" value="Metalloproteases ('zincins'), catalytic domain"/>
    <property type="match status" value="1"/>
</dbReference>
<dbReference type="AlphaFoldDB" id="A0A1N7ESK4"/>
<keyword evidence="5 11" id="KW-0479">Metal-binding</keyword>
<evidence type="ECO:0000313" key="13">
    <source>
        <dbReference type="EMBL" id="SIR90935.1"/>
    </source>
</evidence>
<comment type="similarity">
    <text evidence="1 11">Belongs to the peptidase M48B family.</text>
</comment>
<feature type="transmembrane region" description="Helical" evidence="11">
    <location>
        <begin position="184"/>
        <end position="206"/>
    </location>
</feature>
<keyword evidence="7 11" id="KW-0862">Zinc</keyword>
<keyword evidence="9 11" id="KW-0482">Metalloprotease</keyword>
<dbReference type="GO" id="GO:0006508">
    <property type="term" value="P:proteolysis"/>
    <property type="evidence" value="ECO:0007669"/>
    <property type="project" value="UniProtKB-KW"/>
</dbReference>
<proteinExistence type="inferred from homology"/>
<evidence type="ECO:0000256" key="10">
    <source>
        <dbReference type="ARBA" id="ARBA00023136"/>
    </source>
</evidence>
<keyword evidence="3 11" id="KW-0645">Protease</keyword>
<dbReference type="STRING" id="308853.SAMN05421752_1057"/>
<evidence type="ECO:0000256" key="5">
    <source>
        <dbReference type="ARBA" id="ARBA00022723"/>
    </source>
</evidence>
<feature type="binding site" evidence="11">
    <location>
        <position position="141"/>
    </location>
    <ligand>
        <name>Zn(2+)</name>
        <dbReference type="ChEBI" id="CHEBI:29105"/>
        <note>catalytic</note>
    </ligand>
</feature>
<dbReference type="InterPro" id="IPR022919">
    <property type="entry name" value="Pept_M48_protease_HtpX"/>
</dbReference>
<keyword evidence="10 11" id="KW-0472">Membrane</keyword>
<evidence type="ECO:0000313" key="14">
    <source>
        <dbReference type="Proteomes" id="UP000185936"/>
    </source>
</evidence>
<dbReference type="HAMAP" id="MF_00188">
    <property type="entry name" value="Pept_M48_protease_HtpX"/>
    <property type="match status" value="1"/>
</dbReference>
<dbReference type="EMBL" id="FTNR01000005">
    <property type="protein sequence ID" value="SIR90935.1"/>
    <property type="molecule type" value="Genomic_DNA"/>
</dbReference>
<dbReference type="PANTHER" id="PTHR43221:SF2">
    <property type="entry name" value="PROTEASE HTPX HOMOLOG"/>
    <property type="match status" value="1"/>
</dbReference>
<evidence type="ECO:0000256" key="1">
    <source>
        <dbReference type="ARBA" id="ARBA00009779"/>
    </source>
</evidence>
<dbReference type="Pfam" id="PF01435">
    <property type="entry name" value="Peptidase_M48"/>
    <property type="match status" value="1"/>
</dbReference>
<feature type="domain" description="Peptidase M48" evidence="12">
    <location>
        <begin position="78"/>
        <end position="289"/>
    </location>
</feature>
<sequence length="296" mass="32573">MNWQADWGLRFRMFLTMFLLFALYIVFAGVMTAYIAGGANLLVFAMLFGGMSLVQYYFSDTLTLRSMGAKTVSADEYPQLHGSVERLSQQADLPKPKVAVMDSNVPNAFATGRNQKNAAVAVTTGLMRTLDQDELDGVIAHELAHVKNRDMMVMTFASLLATIAFMIVRWGAFFGGGQSRGGKGGGGIMVAILVSLIVWIISYLLIRALSRYREYSADRGAAAITGNPSALASALMKISGQMDKVPKEDMREEAEMNAFFIIPIKSGIVGRLFSTHPPTEKRIEQLRGLEREMQSF</sequence>
<evidence type="ECO:0000256" key="8">
    <source>
        <dbReference type="ARBA" id="ARBA00022989"/>
    </source>
</evidence>
<evidence type="ECO:0000259" key="12">
    <source>
        <dbReference type="Pfam" id="PF01435"/>
    </source>
</evidence>
<name>A0A1N7ESK4_9EURY</name>
<keyword evidence="4 11" id="KW-0812">Transmembrane</keyword>
<evidence type="ECO:0000256" key="9">
    <source>
        <dbReference type="ARBA" id="ARBA00023049"/>
    </source>
</evidence>
<feature type="transmembrane region" description="Helical" evidence="11">
    <location>
        <begin position="41"/>
        <end position="58"/>
    </location>
</feature>
<comment type="subcellular location">
    <subcellularLocation>
        <location evidence="11">Cell membrane</location>
        <topology evidence="11">Multi-pass membrane protein</topology>
    </subcellularLocation>
</comment>
<comment type="cofactor">
    <cofactor evidence="11">
        <name>Zn(2+)</name>
        <dbReference type="ChEBI" id="CHEBI:29105"/>
    </cofactor>
    <text evidence="11">Binds 1 zinc ion per subunit.</text>
</comment>
<dbReference type="Proteomes" id="UP000185936">
    <property type="component" value="Unassembled WGS sequence"/>
</dbReference>
<dbReference type="InterPro" id="IPR001915">
    <property type="entry name" value="Peptidase_M48"/>
</dbReference>
<evidence type="ECO:0000256" key="11">
    <source>
        <dbReference type="HAMAP-Rule" id="MF_00188"/>
    </source>
</evidence>
<accession>A0A1N7ESK4</accession>
<feature type="transmembrane region" description="Helical" evidence="11">
    <location>
        <begin position="151"/>
        <end position="172"/>
    </location>
</feature>
<feature type="binding site" evidence="11">
    <location>
        <position position="145"/>
    </location>
    <ligand>
        <name>Zn(2+)</name>
        <dbReference type="ChEBI" id="CHEBI:29105"/>
        <note>catalytic</note>
    </ligand>
</feature>
<reference evidence="14" key="1">
    <citation type="submission" date="2017-01" db="EMBL/GenBank/DDBJ databases">
        <authorList>
            <person name="Varghese N."/>
            <person name="Submissions S."/>
        </authorList>
    </citation>
    <scope>NUCLEOTIDE SEQUENCE [LARGE SCALE GENOMIC DNA]</scope>
    <source>
        <strain evidence="14">type strain: HArc-</strain>
    </source>
</reference>
<dbReference type="NCBIfam" id="NF002669">
    <property type="entry name" value="PRK02391.1"/>
    <property type="match status" value="1"/>
</dbReference>
<dbReference type="CDD" id="cd07327">
    <property type="entry name" value="M48B_HtpX_like"/>
    <property type="match status" value="1"/>
</dbReference>
<gene>
    <name evidence="11" type="primary">htpX</name>
    <name evidence="13" type="ORF">SAMN05421752_1057</name>
</gene>
<keyword evidence="6 11" id="KW-0378">Hydrolase</keyword>
<keyword evidence="8 11" id="KW-1133">Transmembrane helix</keyword>
<evidence type="ECO:0000256" key="2">
    <source>
        <dbReference type="ARBA" id="ARBA00022475"/>
    </source>
</evidence>
<dbReference type="GO" id="GO:0005886">
    <property type="term" value="C:plasma membrane"/>
    <property type="evidence" value="ECO:0007669"/>
    <property type="project" value="UniProtKB-SubCell"/>
</dbReference>
<feature type="binding site" evidence="11">
    <location>
        <position position="214"/>
    </location>
    <ligand>
        <name>Zn(2+)</name>
        <dbReference type="ChEBI" id="CHEBI:29105"/>
        <note>catalytic</note>
    </ligand>
</feature>
<dbReference type="RefSeq" id="WP_076608719.1">
    <property type="nucleotide sequence ID" value="NZ_FTNR01000005.1"/>
</dbReference>
<keyword evidence="13" id="KW-0346">Stress response</keyword>